<comment type="caution">
    <text evidence="1">The sequence shown here is derived from an EMBL/GenBank/DDBJ whole genome shotgun (WGS) entry which is preliminary data.</text>
</comment>
<reference evidence="1" key="1">
    <citation type="submission" date="2022-08" db="EMBL/GenBank/DDBJ databases">
        <authorList>
            <consortium name="DOE Joint Genome Institute"/>
            <person name="Min B."/>
            <person name="Riley R."/>
            <person name="Sierra-Patev S."/>
            <person name="Naranjo-Ortiz M."/>
            <person name="Looney B."/>
            <person name="Konkel Z."/>
            <person name="Slot J.C."/>
            <person name="Sakamoto Y."/>
            <person name="Steenwyk J.L."/>
            <person name="Rokas A."/>
            <person name="Carro J."/>
            <person name="Camarero S."/>
            <person name="Ferreira P."/>
            <person name="Molpeceres G."/>
            <person name="Ruiz-Duenas F.J."/>
            <person name="Serrano A."/>
            <person name="Henrissat B."/>
            <person name="Drula E."/>
            <person name="Hughes K.W."/>
            <person name="Mata J.L."/>
            <person name="Ishikawa N.K."/>
            <person name="Vargas-Isla R."/>
            <person name="Ushijima S."/>
            <person name="Smith C.A."/>
            <person name="Ahrendt S."/>
            <person name="Andreopoulos W."/>
            <person name="He G."/>
            <person name="Labutti K."/>
            <person name="Lipzen A."/>
            <person name="Ng V."/>
            <person name="Sandor L."/>
            <person name="Barry K."/>
            <person name="Martinez A.T."/>
            <person name="Xiao Y."/>
            <person name="Gibbons J.G."/>
            <person name="Terashima K."/>
            <person name="Hibbett D.S."/>
            <person name="Grigoriev I.V."/>
        </authorList>
    </citation>
    <scope>NUCLEOTIDE SEQUENCE</scope>
    <source>
        <strain evidence="1">TFB9207</strain>
    </source>
</reference>
<name>A0AA38PJ51_9AGAR</name>
<protein>
    <submittedName>
        <fullName evidence="1">Uncharacterized protein</fullName>
    </submittedName>
</protein>
<dbReference type="EMBL" id="MU805976">
    <property type="protein sequence ID" value="KAJ3843456.1"/>
    <property type="molecule type" value="Genomic_DNA"/>
</dbReference>
<sequence length="367" mass="41590">MRPFSLFPNELLHVVIDYVAYAPVTPELDSPFKTFFKQASPDLLALSLANWRLRLACLRFLFAHIKICNDNIEKLVDHHALLSKFPKSLLIEFDPGPSQMEDQIIYRILPQLERPLCVELNWTFDSRPSRHFFLAICGHPIITTVLVNLLPHKSMHDGDLSKVILAQATTPAYGMSSLSLRDCLTNGMGLACLELYKFDTLDEELGIRTFPGLEELRIWMEDIPLVTSWLPVFSSTHRALKKVWFLDDDQRCFAVHTPTFISSFDEETRREGLEASYTVKRIGLRRDIGHSSQEWYVMGLALSINTSLVEILMLVASSFPKLEDLSLDLGTDKGVYDIDDLSSVLARFSSLRSCAPSQSLLPAQISI</sequence>
<dbReference type="AlphaFoldDB" id="A0AA38PJ51"/>
<organism evidence="1 2">
    <name type="scientific">Lentinula raphanica</name>
    <dbReference type="NCBI Taxonomy" id="153919"/>
    <lineage>
        <taxon>Eukaryota</taxon>
        <taxon>Fungi</taxon>
        <taxon>Dikarya</taxon>
        <taxon>Basidiomycota</taxon>
        <taxon>Agaricomycotina</taxon>
        <taxon>Agaricomycetes</taxon>
        <taxon>Agaricomycetidae</taxon>
        <taxon>Agaricales</taxon>
        <taxon>Marasmiineae</taxon>
        <taxon>Omphalotaceae</taxon>
        <taxon>Lentinula</taxon>
    </lineage>
</organism>
<evidence type="ECO:0000313" key="1">
    <source>
        <dbReference type="EMBL" id="KAJ3843456.1"/>
    </source>
</evidence>
<gene>
    <name evidence="1" type="ORF">F5878DRAFT_721469</name>
</gene>
<evidence type="ECO:0000313" key="2">
    <source>
        <dbReference type="Proteomes" id="UP001163846"/>
    </source>
</evidence>
<dbReference type="Proteomes" id="UP001163846">
    <property type="component" value="Unassembled WGS sequence"/>
</dbReference>
<accession>A0AA38PJ51</accession>
<proteinExistence type="predicted"/>
<keyword evidence="2" id="KW-1185">Reference proteome</keyword>